<dbReference type="GO" id="GO:0016020">
    <property type="term" value="C:membrane"/>
    <property type="evidence" value="ECO:0007669"/>
    <property type="project" value="TreeGrafter"/>
</dbReference>
<keyword evidence="7" id="KW-0645">Protease</keyword>
<dbReference type="GO" id="GO:0070006">
    <property type="term" value="F:metalloaminopeptidase activity"/>
    <property type="evidence" value="ECO:0007669"/>
    <property type="project" value="TreeGrafter"/>
</dbReference>
<keyword evidence="15" id="KW-1185">Reference proteome</keyword>
<evidence type="ECO:0000256" key="5">
    <source>
        <dbReference type="ARBA" id="ARBA00015611"/>
    </source>
</evidence>
<accession>A0A2W7RSM8</accession>
<organism evidence="14 15">
    <name type="scientific">Hydrotalea sandarakina</name>
    <dbReference type="NCBI Taxonomy" id="1004304"/>
    <lineage>
        <taxon>Bacteria</taxon>
        <taxon>Pseudomonadati</taxon>
        <taxon>Bacteroidota</taxon>
        <taxon>Chitinophagia</taxon>
        <taxon>Chitinophagales</taxon>
        <taxon>Chitinophagaceae</taxon>
        <taxon>Hydrotalea</taxon>
    </lineage>
</organism>
<evidence type="ECO:0000256" key="9">
    <source>
        <dbReference type="ARBA" id="ARBA00022801"/>
    </source>
</evidence>
<comment type="caution">
    <text evidence="14">The sequence shown here is derived from an EMBL/GenBank/DDBJ whole genome shotgun (WGS) entry which is preliminary data.</text>
</comment>
<keyword evidence="10" id="KW-0862">Zinc</keyword>
<dbReference type="GO" id="GO:0043171">
    <property type="term" value="P:peptide catabolic process"/>
    <property type="evidence" value="ECO:0007669"/>
    <property type="project" value="TreeGrafter"/>
</dbReference>
<evidence type="ECO:0000256" key="8">
    <source>
        <dbReference type="ARBA" id="ARBA00022723"/>
    </source>
</evidence>
<feature type="domain" description="Peptidase M1 membrane alanine aminopeptidase" evidence="12">
    <location>
        <begin position="267"/>
        <end position="472"/>
    </location>
</feature>
<keyword evidence="6 14" id="KW-0031">Aminopeptidase</keyword>
<evidence type="ECO:0000256" key="6">
    <source>
        <dbReference type="ARBA" id="ARBA00022438"/>
    </source>
</evidence>
<dbReference type="EC" id="3.4.11.2" evidence="4"/>
<feature type="domain" description="Aminopeptidase N-like N-terminal" evidence="13">
    <location>
        <begin position="41"/>
        <end position="229"/>
    </location>
</feature>
<evidence type="ECO:0000256" key="11">
    <source>
        <dbReference type="ARBA" id="ARBA00023049"/>
    </source>
</evidence>
<name>A0A2W7RSM8_9BACT</name>
<dbReference type="OrthoDB" id="100605at2"/>
<protein>
    <recommendedName>
        <fullName evidence="5">Aminopeptidase N</fullName>
        <ecNumber evidence="4">3.4.11.2</ecNumber>
    </recommendedName>
</protein>
<evidence type="ECO:0000259" key="12">
    <source>
        <dbReference type="Pfam" id="PF01433"/>
    </source>
</evidence>
<dbReference type="EMBL" id="QKZV01000003">
    <property type="protein sequence ID" value="PZX63703.1"/>
    <property type="molecule type" value="Genomic_DNA"/>
</dbReference>
<dbReference type="InterPro" id="IPR001930">
    <property type="entry name" value="Peptidase_M1"/>
</dbReference>
<dbReference type="Gene3D" id="2.60.40.1730">
    <property type="entry name" value="tricorn interacting facor f3 domain"/>
    <property type="match status" value="1"/>
</dbReference>
<evidence type="ECO:0000313" key="15">
    <source>
        <dbReference type="Proteomes" id="UP000249720"/>
    </source>
</evidence>
<dbReference type="InterPro" id="IPR027268">
    <property type="entry name" value="Peptidase_M4/M1_CTD_sf"/>
</dbReference>
<dbReference type="InterPro" id="IPR050344">
    <property type="entry name" value="Peptidase_M1_aminopeptidases"/>
</dbReference>
<dbReference type="InterPro" id="IPR011989">
    <property type="entry name" value="ARM-like"/>
</dbReference>
<dbReference type="PANTHER" id="PTHR11533">
    <property type="entry name" value="PROTEASE M1 ZINC METALLOPROTEASE"/>
    <property type="match status" value="1"/>
</dbReference>
<dbReference type="RefSeq" id="WP_111294530.1">
    <property type="nucleotide sequence ID" value="NZ_QKZV01000003.1"/>
</dbReference>
<keyword evidence="9" id="KW-0378">Hydrolase</keyword>
<dbReference type="GO" id="GO:0042277">
    <property type="term" value="F:peptide binding"/>
    <property type="evidence" value="ECO:0007669"/>
    <property type="project" value="TreeGrafter"/>
</dbReference>
<dbReference type="SUPFAM" id="SSF55486">
    <property type="entry name" value="Metalloproteases ('zincins'), catalytic domain"/>
    <property type="match status" value="1"/>
</dbReference>
<dbReference type="InterPro" id="IPR016024">
    <property type="entry name" value="ARM-type_fold"/>
</dbReference>
<dbReference type="CDD" id="cd09603">
    <property type="entry name" value="M1_APN_like"/>
    <property type="match status" value="1"/>
</dbReference>
<dbReference type="InterPro" id="IPR045357">
    <property type="entry name" value="Aminopeptidase_N-like_N"/>
</dbReference>
<dbReference type="GO" id="GO:0008270">
    <property type="term" value="F:zinc ion binding"/>
    <property type="evidence" value="ECO:0007669"/>
    <property type="project" value="InterPro"/>
</dbReference>
<keyword evidence="8" id="KW-0479">Metal-binding</keyword>
<comment type="cofactor">
    <cofactor evidence="2">
        <name>Zn(2+)</name>
        <dbReference type="ChEBI" id="CHEBI:29105"/>
    </cofactor>
</comment>
<dbReference type="GO" id="GO:0016285">
    <property type="term" value="F:alanyl aminopeptidase activity"/>
    <property type="evidence" value="ECO:0007669"/>
    <property type="project" value="UniProtKB-EC"/>
</dbReference>
<dbReference type="InterPro" id="IPR014782">
    <property type="entry name" value="Peptidase_M1_dom"/>
</dbReference>
<evidence type="ECO:0000256" key="1">
    <source>
        <dbReference type="ARBA" id="ARBA00000098"/>
    </source>
</evidence>
<proteinExistence type="inferred from homology"/>
<evidence type="ECO:0000313" key="14">
    <source>
        <dbReference type="EMBL" id="PZX63703.1"/>
    </source>
</evidence>
<dbReference type="GO" id="GO:0005737">
    <property type="term" value="C:cytoplasm"/>
    <property type="evidence" value="ECO:0007669"/>
    <property type="project" value="TreeGrafter"/>
</dbReference>
<dbReference type="Pfam" id="PF13646">
    <property type="entry name" value="HEAT_2"/>
    <property type="match status" value="1"/>
</dbReference>
<dbReference type="SUPFAM" id="SSF48371">
    <property type="entry name" value="ARM repeat"/>
    <property type="match status" value="1"/>
</dbReference>
<dbReference type="Proteomes" id="UP000249720">
    <property type="component" value="Unassembled WGS sequence"/>
</dbReference>
<evidence type="ECO:0000259" key="13">
    <source>
        <dbReference type="Pfam" id="PF17900"/>
    </source>
</evidence>
<sequence>MKKLLFAFFVFTYASAFSQKADDWQKIYRGFATKINDLVHTKLEASFDYAHSYLNGKEWITLKPHFYPTDSLTLDAKGMQIDKIAMDKNGKMLPLTYQYDSLQLKIKLDRSYTQNEKYTIYIQYTARPNDFKGEGSAAITDAKGLYFINPLGKDPNKPTQIWTQGETESNSVWIPTIDKPDQKCTNEFILTVPDKYVTLSNGKLIKQQKNNNNTRTDTWLMDLPHSPYLFFIGVGDYAIVKDSYKGKEVSYYVEKPYESVARKIFGHTPEMIQFYSNILGIDFPWQKYAQIVGRDYVSGAMENTTAVLHQESAQQDARQLTDENIWEETIAHELFHHWFGDYVTCESWSNLTVNESFANYSEVLWDTYKYGKEAGDYQNWKDMNDYFLSNSDNKDLVRFYYENREDMFDAVSYNKGGRILHMLRNYVGDSAFFKSLNLYLNSNKFGNGSAVKLRLAFEAVTGKDLNWFFNQWYFGSGHPILDINYVYDDKAHLEKVIVQQKQVTGKIFKLPFAIDIYTGENRQRYQVCAENAIDTFYFKVDEKPNLVNVDADKILLAQKTDHKTVSEFFYQYNHAQNYLDKREAVVYGGNHLDDILGYTLVENALYDPFFRVRLQALNIFNNTSQTLHQPTIDKIEKLAKSDPKKLVKAGAIDVLGKLKNKDYKSFFINSLQDSSYSVAGAALNALSKIDSVEAFKQALTLSKATAKGRLLSSIVNMFMRYGDADNFDYVAYNFNALPVGQEKFELLPDFTVYLAKINDSTQFKRGVDYIIQFKNDIPQAYHEQTDPFIKLFLNELKSKKQTMGQVNLANYITEKLK</sequence>
<dbReference type="Gene3D" id="1.25.10.10">
    <property type="entry name" value="Leucine-rich Repeat Variant"/>
    <property type="match status" value="1"/>
</dbReference>
<dbReference type="Pfam" id="PF01433">
    <property type="entry name" value="Peptidase_M1"/>
    <property type="match status" value="1"/>
</dbReference>
<evidence type="ECO:0000256" key="7">
    <source>
        <dbReference type="ARBA" id="ARBA00022670"/>
    </source>
</evidence>
<evidence type="ECO:0000256" key="2">
    <source>
        <dbReference type="ARBA" id="ARBA00001947"/>
    </source>
</evidence>
<reference evidence="14 15" key="1">
    <citation type="submission" date="2018-06" db="EMBL/GenBank/DDBJ databases">
        <title>Genomic Encyclopedia of Archaeal and Bacterial Type Strains, Phase II (KMG-II): from individual species to whole genera.</title>
        <authorList>
            <person name="Goeker M."/>
        </authorList>
    </citation>
    <scope>NUCLEOTIDE SEQUENCE [LARGE SCALE GENOMIC DNA]</scope>
    <source>
        <strain evidence="14 15">DSM 23241</strain>
    </source>
</reference>
<comment type="catalytic activity">
    <reaction evidence="1">
        <text>Release of an N-terminal amino acid, Xaa-|-Yaa- from a peptide, amide or arylamide. Xaa is preferably Ala, but may be most amino acids including Pro (slow action). When a terminal hydrophobic residue is followed by a prolyl residue, the two may be released as an intact Xaa-Pro dipeptide.</text>
        <dbReference type="EC" id="3.4.11.2"/>
    </reaction>
</comment>
<comment type="similarity">
    <text evidence="3">Belongs to the peptidase M1 family.</text>
</comment>
<evidence type="ECO:0000256" key="3">
    <source>
        <dbReference type="ARBA" id="ARBA00010136"/>
    </source>
</evidence>
<dbReference type="Pfam" id="PF17900">
    <property type="entry name" value="Peptidase_M1_N"/>
    <property type="match status" value="1"/>
</dbReference>
<dbReference type="PRINTS" id="PR00756">
    <property type="entry name" value="ALADIPTASE"/>
</dbReference>
<gene>
    <name evidence="14" type="ORF">LX80_01360</name>
</gene>
<dbReference type="AlphaFoldDB" id="A0A2W7RSM8"/>
<dbReference type="Gene3D" id="1.10.390.10">
    <property type="entry name" value="Neutral Protease Domain 2"/>
    <property type="match status" value="1"/>
</dbReference>
<keyword evidence="11" id="KW-0482">Metalloprotease</keyword>
<dbReference type="GO" id="GO:0005615">
    <property type="term" value="C:extracellular space"/>
    <property type="evidence" value="ECO:0007669"/>
    <property type="project" value="TreeGrafter"/>
</dbReference>
<dbReference type="PANTHER" id="PTHR11533:SF174">
    <property type="entry name" value="PUROMYCIN-SENSITIVE AMINOPEPTIDASE-RELATED"/>
    <property type="match status" value="1"/>
</dbReference>
<evidence type="ECO:0000256" key="4">
    <source>
        <dbReference type="ARBA" id="ARBA00012564"/>
    </source>
</evidence>
<dbReference type="SUPFAM" id="SSF63737">
    <property type="entry name" value="Leukotriene A4 hydrolase N-terminal domain"/>
    <property type="match status" value="1"/>
</dbReference>
<dbReference type="InterPro" id="IPR042097">
    <property type="entry name" value="Aminopeptidase_N-like_N_sf"/>
</dbReference>
<dbReference type="GO" id="GO:0006508">
    <property type="term" value="P:proteolysis"/>
    <property type="evidence" value="ECO:0007669"/>
    <property type="project" value="UniProtKB-KW"/>
</dbReference>
<evidence type="ECO:0000256" key="10">
    <source>
        <dbReference type="ARBA" id="ARBA00022833"/>
    </source>
</evidence>